<evidence type="ECO:0000256" key="6">
    <source>
        <dbReference type="ARBA" id="ARBA00012945"/>
    </source>
</evidence>
<dbReference type="Gene3D" id="3.30.559.10">
    <property type="entry name" value="Chloramphenicol acetyltransferase-like domain"/>
    <property type="match status" value="1"/>
</dbReference>
<evidence type="ECO:0000256" key="10">
    <source>
        <dbReference type="ARBA" id="ARBA00022946"/>
    </source>
</evidence>
<evidence type="ECO:0000256" key="13">
    <source>
        <dbReference type="ARBA" id="ARBA00032406"/>
    </source>
</evidence>
<accession>A0AAN7QIT5</accession>
<comment type="caution">
    <text evidence="18">The sequence shown here is derived from an EMBL/GenBank/DDBJ whole genome shotgun (WGS) entry which is preliminary data.</text>
</comment>
<dbReference type="Proteomes" id="UP001345219">
    <property type="component" value="Chromosome 3"/>
</dbReference>
<comment type="subunit">
    <text evidence="5">Forms a 24-polypeptide structural core with octahedral symmetry.</text>
</comment>
<keyword evidence="9" id="KW-0450">Lipoyl</keyword>
<proteinExistence type="inferred from homology"/>
<dbReference type="GO" id="GO:0004149">
    <property type="term" value="F:dihydrolipoyllysine-residue succinyltransferase activity"/>
    <property type="evidence" value="ECO:0007669"/>
    <property type="project" value="UniProtKB-EC"/>
</dbReference>
<feature type="domain" description="Lipoyl-binding" evidence="17">
    <location>
        <begin position="95"/>
        <end position="170"/>
    </location>
</feature>
<dbReference type="SUPFAM" id="SSF51230">
    <property type="entry name" value="Single hybrid motif"/>
    <property type="match status" value="1"/>
</dbReference>
<keyword evidence="12" id="KW-0012">Acyltransferase</keyword>
<evidence type="ECO:0000256" key="15">
    <source>
        <dbReference type="ARBA" id="ARBA00052761"/>
    </source>
</evidence>
<comment type="cofactor">
    <cofactor evidence="1">
        <name>(R)-lipoate</name>
        <dbReference type="ChEBI" id="CHEBI:83088"/>
    </cofactor>
</comment>
<dbReference type="PANTHER" id="PTHR43416:SF5">
    <property type="entry name" value="DIHYDROLIPOYLLYSINE-RESIDUE SUCCINYLTRANSFERASE COMPONENT OF 2-OXOGLUTARATE DEHYDROGENASE COMPLEX, MITOCHONDRIAL"/>
    <property type="match status" value="1"/>
</dbReference>
<comment type="similarity">
    <text evidence="4">Belongs to the 2-oxoacid dehydrogenase family.</text>
</comment>
<dbReference type="InterPro" id="IPR011053">
    <property type="entry name" value="Single_hybrid_motif"/>
</dbReference>
<keyword evidence="7" id="KW-0816">Tricarboxylic acid cycle</keyword>
<evidence type="ECO:0000256" key="8">
    <source>
        <dbReference type="ARBA" id="ARBA00022679"/>
    </source>
</evidence>
<gene>
    <name evidence="18" type="ORF">SAY87_003174</name>
</gene>
<evidence type="ECO:0000259" key="17">
    <source>
        <dbReference type="PROSITE" id="PS50968"/>
    </source>
</evidence>
<evidence type="ECO:0000256" key="16">
    <source>
        <dbReference type="SAM" id="MobiDB-lite"/>
    </source>
</evidence>
<dbReference type="Pfam" id="PF00364">
    <property type="entry name" value="Biotin_lipoyl"/>
    <property type="match status" value="1"/>
</dbReference>
<dbReference type="EMBL" id="JAXIOK010000006">
    <property type="protein sequence ID" value="KAK4768033.1"/>
    <property type="molecule type" value="Genomic_DNA"/>
</dbReference>
<name>A0AAN7QIT5_9MYRT</name>
<evidence type="ECO:0000256" key="11">
    <source>
        <dbReference type="ARBA" id="ARBA00023128"/>
    </source>
</evidence>
<comment type="pathway">
    <text evidence="3">Amino-acid degradation; L-lysine degradation via saccharopine pathway; glutaryl-CoA from L-lysine: step 6/6.</text>
</comment>
<keyword evidence="10" id="KW-0809">Transit peptide</keyword>
<sequence length="498" mass="54288">MLGAIRRRIASQGTYSLTWWKYLPSRPAPSQSVSSIVENEVRLVLACGHARSFCHLVSLGRSVSLRPMRELAFGIQADTSLQRWRRPFSSESGDLVDAVVPYMGESITDGTLANFLKNPGDPVEVDEPIAQIETDKVTIDVSSPEAGVIEKFVAKEGETVEPGTKIAIILKSGEGVAHVAPSEKAAPVPSPISEGKQAPKSEAAPVEKPKAPSPPSKRSATEPQLPPKDRERRIPMTRLRKRVATRLKDSQNTFAMLTTFNEVDMTNLMGLRSEYKDAFVEKHGVKLGLMSGFVKAAVSGLQNQPIINAVIDGDEIIHRDYIDISIAVGTPKGLVVPVIRNAENMNFAEIEKEINTLAKKANDGSISIDEMAGGTFTISNGGVYGSLLSTPIINPPQSAILGMHSIVSRPMVVGGEVVPRPMMYIALTYDHRLIDGREAVFFLRRIKDVVEDPCRLLLESLLGFTLHFIPLITERVEAPRLAEVSLSEESREAPGSEN</sequence>
<dbReference type="FunFam" id="3.30.559.10:FF:000006">
    <property type="entry name" value="Dihydrolipoyllysine-residue succinyltransferase component of 2-oxoglutarate dehydrogenase complex, mitochondrial"/>
    <property type="match status" value="1"/>
</dbReference>
<dbReference type="InterPro" id="IPR003016">
    <property type="entry name" value="2-oxoA_DH_lipoyl-BS"/>
</dbReference>
<dbReference type="Gene3D" id="2.40.50.100">
    <property type="match status" value="1"/>
</dbReference>
<dbReference type="CDD" id="cd06849">
    <property type="entry name" value="lipoyl_domain"/>
    <property type="match status" value="1"/>
</dbReference>
<dbReference type="InterPro" id="IPR006255">
    <property type="entry name" value="SucB"/>
</dbReference>
<evidence type="ECO:0000256" key="2">
    <source>
        <dbReference type="ARBA" id="ARBA00004173"/>
    </source>
</evidence>
<dbReference type="InterPro" id="IPR001078">
    <property type="entry name" value="2-oxoacid_DH_actylTfrase"/>
</dbReference>
<protein>
    <recommendedName>
        <fullName evidence="6">dihydrolipoyllysine-residue succinyltransferase</fullName>
        <ecNumber evidence="6">2.3.1.61</ecNumber>
    </recommendedName>
    <alternativeName>
        <fullName evidence="13">2-oxoglutarate dehydrogenase complex component E2</fullName>
    </alternativeName>
</protein>
<dbReference type="PROSITE" id="PS00189">
    <property type="entry name" value="LIPOYL"/>
    <property type="match status" value="1"/>
</dbReference>
<dbReference type="AlphaFoldDB" id="A0AAN7QIT5"/>
<evidence type="ECO:0000256" key="1">
    <source>
        <dbReference type="ARBA" id="ARBA00001938"/>
    </source>
</evidence>
<dbReference type="Pfam" id="PF00198">
    <property type="entry name" value="2-oxoacid_dh"/>
    <property type="match status" value="1"/>
</dbReference>
<dbReference type="InterPro" id="IPR000089">
    <property type="entry name" value="Biotin_lipoyl"/>
</dbReference>
<dbReference type="PROSITE" id="PS50968">
    <property type="entry name" value="BIOTINYL_LIPOYL"/>
    <property type="match status" value="1"/>
</dbReference>
<evidence type="ECO:0000256" key="3">
    <source>
        <dbReference type="ARBA" id="ARBA00005145"/>
    </source>
</evidence>
<comment type="function">
    <text evidence="14">The 2-oxoglutarate dehydrogenase complex catalyzes the overall conversion of 2-oxoglutarate to succinyl-CoA and CO(2). It contains multiple copies of three enzymatic components: 2-oxoglutarate dehydrogenase (E1), dihydrolipoamide succinyltransferase (E2) and lipoamide dehydrogenase (E3).</text>
</comment>
<keyword evidence="19" id="KW-1185">Reference proteome</keyword>
<dbReference type="NCBIfam" id="TIGR01347">
    <property type="entry name" value="sucB"/>
    <property type="match status" value="1"/>
</dbReference>
<comment type="subcellular location">
    <subcellularLocation>
        <location evidence="2">Mitochondrion</location>
    </subcellularLocation>
</comment>
<dbReference type="InterPro" id="IPR023213">
    <property type="entry name" value="CAT-like_dom_sf"/>
</dbReference>
<evidence type="ECO:0000256" key="7">
    <source>
        <dbReference type="ARBA" id="ARBA00022532"/>
    </source>
</evidence>
<reference evidence="18 19" key="1">
    <citation type="journal article" date="2023" name="Hortic Res">
        <title>Pangenome of water caltrop reveals structural variations and asymmetric subgenome divergence after allopolyploidization.</title>
        <authorList>
            <person name="Zhang X."/>
            <person name="Chen Y."/>
            <person name="Wang L."/>
            <person name="Yuan Y."/>
            <person name="Fang M."/>
            <person name="Shi L."/>
            <person name="Lu R."/>
            <person name="Comes H.P."/>
            <person name="Ma Y."/>
            <person name="Chen Y."/>
            <person name="Huang G."/>
            <person name="Zhou Y."/>
            <person name="Zheng Z."/>
            <person name="Qiu Y."/>
        </authorList>
    </citation>
    <scope>NUCLEOTIDE SEQUENCE [LARGE SCALE GENOMIC DNA]</scope>
    <source>
        <tissue evidence="18">Roots</tissue>
    </source>
</reference>
<evidence type="ECO:0000256" key="4">
    <source>
        <dbReference type="ARBA" id="ARBA00007317"/>
    </source>
</evidence>
<evidence type="ECO:0000256" key="9">
    <source>
        <dbReference type="ARBA" id="ARBA00022823"/>
    </source>
</evidence>
<evidence type="ECO:0000256" key="5">
    <source>
        <dbReference type="ARBA" id="ARBA00011484"/>
    </source>
</evidence>
<organism evidence="18 19">
    <name type="scientific">Trapa incisa</name>
    <dbReference type="NCBI Taxonomy" id="236973"/>
    <lineage>
        <taxon>Eukaryota</taxon>
        <taxon>Viridiplantae</taxon>
        <taxon>Streptophyta</taxon>
        <taxon>Embryophyta</taxon>
        <taxon>Tracheophyta</taxon>
        <taxon>Spermatophyta</taxon>
        <taxon>Magnoliopsida</taxon>
        <taxon>eudicotyledons</taxon>
        <taxon>Gunneridae</taxon>
        <taxon>Pentapetalae</taxon>
        <taxon>rosids</taxon>
        <taxon>malvids</taxon>
        <taxon>Myrtales</taxon>
        <taxon>Lythraceae</taxon>
        <taxon>Trapa</taxon>
    </lineage>
</organism>
<feature type="region of interest" description="Disordered" evidence="16">
    <location>
        <begin position="180"/>
        <end position="238"/>
    </location>
</feature>
<dbReference type="SUPFAM" id="SSF52777">
    <property type="entry name" value="CoA-dependent acyltransferases"/>
    <property type="match status" value="1"/>
</dbReference>
<keyword evidence="8" id="KW-0808">Transferase</keyword>
<evidence type="ECO:0000313" key="19">
    <source>
        <dbReference type="Proteomes" id="UP001345219"/>
    </source>
</evidence>
<dbReference type="GO" id="GO:0005739">
    <property type="term" value="C:mitochondrion"/>
    <property type="evidence" value="ECO:0007669"/>
    <property type="project" value="UniProtKB-SubCell"/>
</dbReference>
<evidence type="ECO:0000256" key="14">
    <source>
        <dbReference type="ARBA" id="ARBA00037426"/>
    </source>
</evidence>
<dbReference type="GO" id="GO:0006099">
    <property type="term" value="P:tricarboxylic acid cycle"/>
    <property type="evidence" value="ECO:0007669"/>
    <property type="project" value="UniProtKB-KW"/>
</dbReference>
<dbReference type="InterPro" id="IPR050537">
    <property type="entry name" value="2-oxoacid_dehydrogenase"/>
</dbReference>
<dbReference type="GO" id="GO:0045252">
    <property type="term" value="C:oxoglutarate dehydrogenase complex"/>
    <property type="evidence" value="ECO:0007669"/>
    <property type="project" value="InterPro"/>
</dbReference>
<keyword evidence="11" id="KW-0496">Mitochondrion</keyword>
<evidence type="ECO:0000313" key="18">
    <source>
        <dbReference type="EMBL" id="KAK4768033.1"/>
    </source>
</evidence>
<dbReference type="EC" id="2.3.1.61" evidence="6"/>
<dbReference type="PANTHER" id="PTHR43416">
    <property type="entry name" value="DIHYDROLIPOYLLYSINE-RESIDUE SUCCINYLTRANSFERASE COMPONENT OF 2-OXOGLUTARATE DEHYDROGENASE COMPLEX, MITOCHONDRIAL-RELATED"/>
    <property type="match status" value="1"/>
</dbReference>
<evidence type="ECO:0000256" key="12">
    <source>
        <dbReference type="ARBA" id="ARBA00023315"/>
    </source>
</evidence>
<comment type="catalytic activity">
    <reaction evidence="15">
        <text>N(6)-[(R)-dihydrolipoyl]-L-lysyl-[protein] + succinyl-CoA = N(6)-[(R)-S(8)-succinyldihydrolipoyl]-L-lysyl-[protein] + CoA</text>
        <dbReference type="Rhea" id="RHEA:15213"/>
        <dbReference type="Rhea" id="RHEA-COMP:10475"/>
        <dbReference type="Rhea" id="RHEA-COMP:20092"/>
        <dbReference type="ChEBI" id="CHEBI:57287"/>
        <dbReference type="ChEBI" id="CHEBI:57292"/>
        <dbReference type="ChEBI" id="CHEBI:83100"/>
        <dbReference type="ChEBI" id="CHEBI:83120"/>
        <dbReference type="EC" id="2.3.1.61"/>
    </reaction>
</comment>